<dbReference type="NCBIfam" id="TIGR03696">
    <property type="entry name" value="Rhs_assc_core"/>
    <property type="match status" value="1"/>
</dbReference>
<name>A0ABR9BT65_9PSED</name>
<dbReference type="InterPro" id="IPR025968">
    <property type="entry name" value="YwqJ_deaminase"/>
</dbReference>
<dbReference type="Pfam" id="PF14431">
    <property type="entry name" value="YwqJ-deaminase"/>
    <property type="match status" value="1"/>
</dbReference>
<evidence type="ECO:0000313" key="1">
    <source>
        <dbReference type="EMBL" id="MBD8768278.1"/>
    </source>
</evidence>
<dbReference type="PANTHER" id="PTHR32305:SF15">
    <property type="entry name" value="PROTEIN RHSA-RELATED"/>
    <property type="match status" value="1"/>
</dbReference>
<dbReference type="EMBL" id="JACYWZ010000001">
    <property type="protein sequence ID" value="MBD8768278.1"/>
    <property type="molecule type" value="Genomic_DNA"/>
</dbReference>
<comment type="caution">
    <text evidence="1">The sequence shown here is derived from an EMBL/GenBank/DDBJ whole genome shotgun (WGS) entry which is preliminary data.</text>
</comment>
<dbReference type="Gene3D" id="2.180.10.10">
    <property type="entry name" value="RHS repeat-associated core"/>
    <property type="match status" value="1"/>
</dbReference>
<proteinExistence type="predicted"/>
<dbReference type="PANTHER" id="PTHR32305">
    <property type="match status" value="1"/>
</dbReference>
<dbReference type="RefSeq" id="WP_192065305.1">
    <property type="nucleotide sequence ID" value="NZ_JACYWY010000002.1"/>
</dbReference>
<dbReference type="InterPro" id="IPR022385">
    <property type="entry name" value="Rhs_assc_core"/>
</dbReference>
<evidence type="ECO:0000313" key="2">
    <source>
        <dbReference type="Proteomes" id="UP000620025"/>
    </source>
</evidence>
<dbReference type="InterPro" id="IPR050708">
    <property type="entry name" value="T6SS_VgrG/RHS"/>
</dbReference>
<organism evidence="1 2">
    <name type="scientific">Pseudomonas coleopterorum</name>
    <dbReference type="NCBI Taxonomy" id="1605838"/>
    <lineage>
        <taxon>Bacteria</taxon>
        <taxon>Pseudomonadati</taxon>
        <taxon>Pseudomonadota</taxon>
        <taxon>Gammaproteobacteria</taxon>
        <taxon>Pseudomonadales</taxon>
        <taxon>Pseudomonadaceae</taxon>
        <taxon>Pseudomonas</taxon>
    </lineage>
</organism>
<sequence>MNTRSSISSSAALCAKTPTITVVSPERQTLRTVDYHRAEQGQAQRRIHKHCHDLSLHMTEQWDPRQYTRLQEGEQQPANIRTLHSLSGRTLATRSVDAGNRATLFNVSGMVAQTWDSRGTQNAIDYDALGRPQTLWQSLADQPRQAVQRCAYGDASADKSRNHCGHLLRQDDSAGTLLNQQLSIDGTPLAQTRQFLLELAQPDWPESLAEREAIVEPRGYSSTLRHDAVGQQLEQVDAAGNVRRYGYTVGGAQDSATLQYADGTVCELLRSIRYDAYGNIQTQTSGNGIVTDNEYCPMTGRLSRLRVRRDGQALQDLNYEHDPVGNIVRIADAALPTRHYANQRIEPITHYTYDTLYQLTATQGRESVSANSISPGLPELGALNGPGQLLNYTQRYEYDAGGNLTRLRHQGQRSYTRDMQVEAGSNRAVAGLESAAVMESGAFDGNGNLTRLSHGHSLEWDGFNQLAGVRTITRASGSDEQRYQYDGAGQRVRKVDVAKAKNALIEKEVRYLPGLEIHTDSAGQCLHIVTQQTGQTQVRALDWISGKPDGVLAQDLRYSFQDHLQSCALEFDGSAELVSQEGYYPFAGTAWRAARSVIDASYKTIRYSGKERDSTGLYYYGLRYFAPWLQRWLNPDPAGVGDGLNLYTMVGNNPIRYADARGLERLDYLDLASAPADDAAVVAAAYRVNPGVSQQYNNFSIRTAQILDSPAQRQRQIDELERNKKKGEANKLKKSPLKFSKTALKGFAAHAGISPRDGSELTTDFVNFEGSLAAKNLFPGVELMPAAPPPDHPLSVAIPASASQRTKLAFQQDADFGNYRVVDPQAFMQTIEQRYEAGGVALHDYTRQRITSHLADSNYVIPIKAGIAGLHAEVQALNDWISRPAEGRKTEQVIADSFVFTQRLVGIPAGQNVVDFPACYNCSGILPPTLNVMTGRLPERPVTNRTRRASSTF</sequence>
<gene>
    <name evidence="1" type="ORF">IFT38_01835</name>
</gene>
<reference evidence="1 2" key="1">
    <citation type="journal article" date="2020" name="FEMS Microbiol. Ecol.">
        <title>Temporal dynamics of bacterial communities during seed development and maturation.</title>
        <authorList>
            <person name="Chesneau G."/>
            <person name="Torres-Cortes G."/>
            <person name="Briand M."/>
            <person name="Darrasse A."/>
            <person name="Preveaux A."/>
            <person name="Marais C."/>
            <person name="Jacques M.A."/>
            <person name="Shade A."/>
            <person name="Barret M."/>
        </authorList>
    </citation>
    <scope>NUCLEOTIDE SEQUENCE [LARGE SCALE GENOMIC DNA]</scope>
    <source>
        <strain evidence="1 2">CFBP13599</strain>
    </source>
</reference>
<accession>A0ABR9BT65</accession>
<dbReference type="Proteomes" id="UP000620025">
    <property type="component" value="Unassembled WGS sequence"/>
</dbReference>
<keyword evidence="2" id="KW-1185">Reference proteome</keyword>
<protein>
    <submittedName>
        <fullName evidence="1">RHS repeat protein</fullName>
    </submittedName>
</protein>